<dbReference type="InterPro" id="IPR053950">
    <property type="entry name" value="CAP_N"/>
</dbReference>
<dbReference type="PANTHER" id="PTHR10652">
    <property type="entry name" value="ADENYLYL CYCLASE-ASSOCIATED PROTEIN"/>
    <property type="match status" value="1"/>
</dbReference>
<dbReference type="Gene3D" id="1.25.40.330">
    <property type="entry name" value="Adenylate cyclase-associated CAP, N-terminal domain"/>
    <property type="match status" value="1"/>
</dbReference>
<dbReference type="GO" id="GO:0008179">
    <property type="term" value="F:adenylate cyclase binding"/>
    <property type="evidence" value="ECO:0007669"/>
    <property type="project" value="TreeGrafter"/>
</dbReference>
<evidence type="ECO:0000256" key="1">
    <source>
        <dbReference type="ARBA" id="ARBA00007659"/>
    </source>
</evidence>
<dbReference type="KEGG" id="mbrn:26243110"/>
<reference evidence="5 6" key="1">
    <citation type="submission" date="2020-07" db="EMBL/GenBank/DDBJ databases">
        <title>Telomere length de novo assembly of all 7 chromosomes of the fungus, Metarhizium brunneum, using a novel assembly pipeline.</title>
        <authorList>
            <person name="Saud z."/>
            <person name="Kortsinoglou A."/>
            <person name="Kouvelis V.N."/>
            <person name="Butt T.M."/>
        </authorList>
    </citation>
    <scope>NUCLEOTIDE SEQUENCE [LARGE SCALE GENOMIC DNA]</scope>
    <source>
        <strain evidence="5 6">4556</strain>
    </source>
</reference>
<dbReference type="AlphaFoldDB" id="A0A7D5V6A3"/>
<sequence>MDNNRAMHNLSTIIKRLEAVVSRLEDLSVFDGPILPSTLTDSNSEAIQAFDNFIDSSVKQYLLLSNRLGGLVAVQAAEVFKGFQEQRKFLCITTQTAKPDPATLETLLGPTKDAIVAVTDIQRKNRFDGMYVHLTAVADGIRMLAWVNIHSRPFVFVEESLGSAQFFGNKILKNQKEKDKLEVEWIKSYYQVCQGLASYVKLHFPTGITWNARGGLAEAVMGLP</sequence>
<dbReference type="InterPro" id="IPR013992">
    <property type="entry name" value="Adenylate_cyclase-assoc_CAP_N"/>
</dbReference>
<dbReference type="EMBL" id="CP058938">
    <property type="protein sequence ID" value="QLI74199.1"/>
    <property type="molecule type" value="Genomic_DNA"/>
</dbReference>
<dbReference type="GO" id="GO:0003779">
    <property type="term" value="F:actin binding"/>
    <property type="evidence" value="ECO:0007669"/>
    <property type="project" value="InterPro"/>
</dbReference>
<dbReference type="RefSeq" id="XP_014543723.2">
    <property type="nucleotide sequence ID" value="XM_014688237.2"/>
</dbReference>
<comment type="function">
    <text evidence="2">The N-terminal domain binds to adenylyl cyclase, thereby enabling adenylyl cyclase to be activated by upstream regulatory signals, such as Ras. The C-terminal domain is required for normal cellular morphology and growth control.</text>
</comment>
<keyword evidence="6" id="KW-1185">Reference proteome</keyword>
<dbReference type="PANTHER" id="PTHR10652:SF0">
    <property type="entry name" value="ADENYLYL CYCLASE-ASSOCIATED PROTEIN"/>
    <property type="match status" value="1"/>
</dbReference>
<proteinExistence type="inferred from homology"/>
<evidence type="ECO:0000313" key="6">
    <source>
        <dbReference type="Proteomes" id="UP000510686"/>
    </source>
</evidence>
<dbReference type="InterPro" id="IPR036222">
    <property type="entry name" value="CAP_N_sf"/>
</dbReference>
<dbReference type="GO" id="GO:0019933">
    <property type="term" value="P:cAMP-mediated signaling"/>
    <property type="evidence" value="ECO:0007669"/>
    <property type="project" value="TreeGrafter"/>
</dbReference>
<dbReference type="GeneID" id="26243110"/>
<feature type="domain" description="CAP N-terminal" evidence="4">
    <location>
        <begin position="50"/>
        <end position="208"/>
    </location>
</feature>
<evidence type="ECO:0000313" key="5">
    <source>
        <dbReference type="EMBL" id="QLI74199.1"/>
    </source>
</evidence>
<dbReference type="GO" id="GO:0005737">
    <property type="term" value="C:cytoplasm"/>
    <property type="evidence" value="ECO:0007669"/>
    <property type="project" value="TreeGrafter"/>
</dbReference>
<dbReference type="GO" id="GO:0007015">
    <property type="term" value="P:actin filament organization"/>
    <property type="evidence" value="ECO:0007669"/>
    <property type="project" value="TreeGrafter"/>
</dbReference>
<accession>A0A7D5V6A3</accession>
<evidence type="ECO:0000259" key="4">
    <source>
        <dbReference type="Pfam" id="PF21938"/>
    </source>
</evidence>
<evidence type="ECO:0000256" key="3">
    <source>
        <dbReference type="ARBA" id="ARBA00072052"/>
    </source>
</evidence>
<dbReference type="OrthoDB" id="77251at2759"/>
<dbReference type="Proteomes" id="UP000510686">
    <property type="component" value="Chromosome 7"/>
</dbReference>
<evidence type="ECO:0000256" key="2">
    <source>
        <dbReference type="ARBA" id="ARBA00054756"/>
    </source>
</evidence>
<dbReference type="Pfam" id="PF21938">
    <property type="entry name" value="CAP_N"/>
    <property type="match status" value="1"/>
</dbReference>
<organism evidence="5 6">
    <name type="scientific">Metarhizium brunneum</name>
    <dbReference type="NCBI Taxonomy" id="500148"/>
    <lineage>
        <taxon>Eukaryota</taxon>
        <taxon>Fungi</taxon>
        <taxon>Dikarya</taxon>
        <taxon>Ascomycota</taxon>
        <taxon>Pezizomycotina</taxon>
        <taxon>Sordariomycetes</taxon>
        <taxon>Hypocreomycetidae</taxon>
        <taxon>Hypocreales</taxon>
        <taxon>Clavicipitaceae</taxon>
        <taxon>Metarhizium</taxon>
    </lineage>
</organism>
<dbReference type="InterPro" id="IPR018106">
    <property type="entry name" value="CAP_CS_N"/>
</dbReference>
<gene>
    <name evidence="5" type="primary">CAP2_1</name>
    <name evidence="5" type="ORF">G6M90_00g111410</name>
</gene>
<dbReference type="InterPro" id="IPR001837">
    <property type="entry name" value="Adenylate_cyclase-assoc_CAP"/>
</dbReference>
<comment type="similarity">
    <text evidence="1">Belongs to the CAP family.</text>
</comment>
<name>A0A7D5V6A3_9HYPO</name>
<dbReference type="Pfam" id="PF01213">
    <property type="entry name" value="CAP_N-CM"/>
    <property type="match status" value="1"/>
</dbReference>
<dbReference type="FunFam" id="1.25.40.330:FF:000001">
    <property type="entry name" value="Adenylyl cyclase-associated protein"/>
    <property type="match status" value="1"/>
</dbReference>
<protein>
    <recommendedName>
        <fullName evidence="3">Adenylyl cyclase-associated protein</fullName>
    </recommendedName>
</protein>
<dbReference type="SUPFAM" id="SSF101278">
    <property type="entry name" value="N-terminal domain of adenylylcyclase associated protein, CAP"/>
    <property type="match status" value="1"/>
</dbReference>
<dbReference type="PROSITE" id="PS01088">
    <property type="entry name" value="CAP_1"/>
    <property type="match status" value="1"/>
</dbReference>